<dbReference type="Proteomes" id="UP000252415">
    <property type="component" value="Unassembled WGS sequence"/>
</dbReference>
<keyword evidence="1" id="KW-0805">Transcription regulation</keyword>
<dbReference type="InterPro" id="IPR050313">
    <property type="entry name" value="Carb_Metab_HTH_regulators"/>
</dbReference>
<keyword evidence="3" id="KW-0804">Transcription</keyword>
<dbReference type="PANTHER" id="PTHR30363:SF44">
    <property type="entry name" value="AGA OPERON TRANSCRIPTIONAL REPRESSOR-RELATED"/>
    <property type="match status" value="1"/>
</dbReference>
<dbReference type="EMBL" id="QPJD01000015">
    <property type="protein sequence ID" value="RCW42663.1"/>
    <property type="molecule type" value="Genomic_DNA"/>
</dbReference>
<dbReference type="Pfam" id="PF08220">
    <property type="entry name" value="HTH_DeoR"/>
    <property type="match status" value="1"/>
</dbReference>
<comment type="caution">
    <text evidence="5">The sequence shown here is derived from an EMBL/GenBank/DDBJ whole genome shotgun (WGS) entry which is preliminary data.</text>
</comment>
<dbReference type="InterPro" id="IPR036388">
    <property type="entry name" value="WH-like_DNA-bd_sf"/>
</dbReference>
<gene>
    <name evidence="5" type="ORF">DFP97_11596</name>
</gene>
<reference evidence="5 6" key="1">
    <citation type="submission" date="2018-07" db="EMBL/GenBank/DDBJ databases">
        <title>Genomic Encyclopedia of Type Strains, Phase III (KMG-III): the genomes of soil and plant-associated and newly described type strains.</title>
        <authorList>
            <person name="Whitman W."/>
        </authorList>
    </citation>
    <scope>NUCLEOTIDE SEQUENCE [LARGE SCALE GENOMIC DNA]</scope>
    <source>
        <strain evidence="5 6">CECT 7506</strain>
    </source>
</reference>
<name>A0A368VT89_9BACL</name>
<dbReference type="InterPro" id="IPR018356">
    <property type="entry name" value="Tscrpt_reg_HTH_DeoR_CS"/>
</dbReference>
<dbReference type="SUPFAM" id="SSF100950">
    <property type="entry name" value="NagB/RpiA/CoA transferase-like"/>
    <property type="match status" value="1"/>
</dbReference>
<dbReference type="InterPro" id="IPR014036">
    <property type="entry name" value="DeoR-like_C"/>
</dbReference>
<sequence length="260" mass="27943">MADGYGSKGQRRREAVLQLLKQQGRVTIPEMVERFGCSEATARRDLEQMEADYPVIRTIGGAMYDGMHTVRELPFAEKEGLSILEKERIAELAASLITEGDVIGLSGGTTNFLIAKTLKSRKGITVVTNAVNIAMELAGSQIQVVVTGGIMRHNSFELCGPLGEGMVGNLNIGKMFIGVDGISAAGGITTYSEQEAQIAKALIKRSQETYAVFDHTKTDRTSLFSIASLSELRGVITDVPLSEELAAQMEAYGISVHVTG</sequence>
<dbReference type="Pfam" id="PF00455">
    <property type="entry name" value="DeoRC"/>
    <property type="match status" value="1"/>
</dbReference>
<dbReference type="AlphaFoldDB" id="A0A368VT89"/>
<dbReference type="RefSeq" id="WP_114382409.1">
    <property type="nucleotide sequence ID" value="NZ_QPJD01000015.1"/>
</dbReference>
<dbReference type="SUPFAM" id="SSF46785">
    <property type="entry name" value="Winged helix' DNA-binding domain"/>
    <property type="match status" value="1"/>
</dbReference>
<dbReference type="InterPro" id="IPR001034">
    <property type="entry name" value="DeoR_HTH"/>
</dbReference>
<dbReference type="InterPro" id="IPR037171">
    <property type="entry name" value="NagB/RpiA_transferase-like"/>
</dbReference>
<evidence type="ECO:0000259" key="4">
    <source>
        <dbReference type="PROSITE" id="PS51000"/>
    </source>
</evidence>
<dbReference type="GO" id="GO:0003700">
    <property type="term" value="F:DNA-binding transcription factor activity"/>
    <property type="evidence" value="ECO:0007669"/>
    <property type="project" value="InterPro"/>
</dbReference>
<dbReference type="SMART" id="SM01134">
    <property type="entry name" value="DeoRC"/>
    <property type="match status" value="1"/>
</dbReference>
<organism evidence="5 6">
    <name type="scientific">Paenibacillus prosopidis</name>
    <dbReference type="NCBI Taxonomy" id="630520"/>
    <lineage>
        <taxon>Bacteria</taxon>
        <taxon>Bacillati</taxon>
        <taxon>Bacillota</taxon>
        <taxon>Bacilli</taxon>
        <taxon>Bacillales</taxon>
        <taxon>Paenibacillaceae</taxon>
        <taxon>Paenibacillus</taxon>
    </lineage>
</organism>
<evidence type="ECO:0000313" key="5">
    <source>
        <dbReference type="EMBL" id="RCW42663.1"/>
    </source>
</evidence>
<feature type="domain" description="HTH deoR-type" evidence="4">
    <location>
        <begin position="9"/>
        <end position="64"/>
    </location>
</feature>
<dbReference type="Gene3D" id="3.40.50.1360">
    <property type="match status" value="1"/>
</dbReference>
<accession>A0A368VT89</accession>
<keyword evidence="6" id="KW-1185">Reference proteome</keyword>
<evidence type="ECO:0000313" key="6">
    <source>
        <dbReference type="Proteomes" id="UP000252415"/>
    </source>
</evidence>
<dbReference type="OrthoDB" id="9797223at2"/>
<dbReference type="PROSITE" id="PS51000">
    <property type="entry name" value="HTH_DEOR_2"/>
    <property type="match status" value="1"/>
</dbReference>
<proteinExistence type="predicted"/>
<dbReference type="Gene3D" id="1.10.10.10">
    <property type="entry name" value="Winged helix-like DNA-binding domain superfamily/Winged helix DNA-binding domain"/>
    <property type="match status" value="1"/>
</dbReference>
<evidence type="ECO:0000256" key="1">
    <source>
        <dbReference type="ARBA" id="ARBA00023015"/>
    </source>
</evidence>
<protein>
    <submittedName>
        <fullName evidence="5">DeoR family transcriptional regulator</fullName>
    </submittedName>
</protein>
<dbReference type="SMART" id="SM00420">
    <property type="entry name" value="HTH_DEOR"/>
    <property type="match status" value="1"/>
</dbReference>
<keyword evidence="2" id="KW-0238">DNA-binding</keyword>
<evidence type="ECO:0000256" key="3">
    <source>
        <dbReference type="ARBA" id="ARBA00023163"/>
    </source>
</evidence>
<dbReference type="PANTHER" id="PTHR30363">
    <property type="entry name" value="HTH-TYPE TRANSCRIPTIONAL REGULATOR SRLR-RELATED"/>
    <property type="match status" value="1"/>
</dbReference>
<dbReference type="InterPro" id="IPR036390">
    <property type="entry name" value="WH_DNA-bd_sf"/>
</dbReference>
<dbReference type="GO" id="GO:0003677">
    <property type="term" value="F:DNA binding"/>
    <property type="evidence" value="ECO:0007669"/>
    <property type="project" value="UniProtKB-KW"/>
</dbReference>
<dbReference type="PROSITE" id="PS00894">
    <property type="entry name" value="HTH_DEOR_1"/>
    <property type="match status" value="1"/>
</dbReference>
<evidence type="ECO:0000256" key="2">
    <source>
        <dbReference type="ARBA" id="ARBA00023125"/>
    </source>
</evidence>